<dbReference type="SMART" id="SM00225">
    <property type="entry name" value="BTB"/>
    <property type="match status" value="1"/>
</dbReference>
<evidence type="ECO:0000313" key="4">
    <source>
        <dbReference type="Proteomes" id="UP001497382"/>
    </source>
</evidence>
<evidence type="ECO:0000256" key="1">
    <source>
        <dbReference type="ARBA" id="ARBA00002668"/>
    </source>
</evidence>
<gene>
    <name evidence="3" type="ORF">LARSCL_LOCUS13932</name>
</gene>
<dbReference type="Pfam" id="PF00651">
    <property type="entry name" value="BTB"/>
    <property type="match status" value="1"/>
</dbReference>
<dbReference type="InterPro" id="IPR044784">
    <property type="entry name" value="At1g01640-like"/>
</dbReference>
<feature type="domain" description="BTB" evidence="2">
    <location>
        <begin position="191"/>
        <end position="255"/>
    </location>
</feature>
<dbReference type="InterPro" id="IPR011333">
    <property type="entry name" value="SKP1/BTB/POZ_sf"/>
</dbReference>
<dbReference type="AlphaFoldDB" id="A0AAV2AP67"/>
<dbReference type="EMBL" id="CAXIEN010000195">
    <property type="protein sequence ID" value="CAL1285803.1"/>
    <property type="molecule type" value="Genomic_DNA"/>
</dbReference>
<evidence type="ECO:0000259" key="2">
    <source>
        <dbReference type="PROSITE" id="PS50097"/>
    </source>
</evidence>
<comment type="function">
    <text evidence="1">May act as a substrate-specific adapter of an E3 ubiquitin-protein ligase complex (CUL3-RBX1-BTB) which mediates the ubiquitination and subsequent proteasomal degradation of target proteins.</text>
</comment>
<name>A0AAV2AP67_9ARAC</name>
<reference evidence="3 4" key="1">
    <citation type="submission" date="2024-04" db="EMBL/GenBank/DDBJ databases">
        <authorList>
            <person name="Rising A."/>
            <person name="Reimegard J."/>
            <person name="Sonavane S."/>
            <person name="Akerstrom W."/>
            <person name="Nylinder S."/>
            <person name="Hedman E."/>
            <person name="Kallberg Y."/>
        </authorList>
    </citation>
    <scope>NUCLEOTIDE SEQUENCE [LARGE SCALE GENOMIC DNA]</scope>
</reference>
<evidence type="ECO:0000313" key="3">
    <source>
        <dbReference type="EMBL" id="CAL1285803.1"/>
    </source>
</evidence>
<proteinExistence type="predicted"/>
<protein>
    <recommendedName>
        <fullName evidence="2">BTB domain-containing protein</fullName>
    </recommendedName>
</protein>
<dbReference type="PROSITE" id="PS50097">
    <property type="entry name" value="BTB"/>
    <property type="match status" value="1"/>
</dbReference>
<dbReference type="PANTHER" id="PTHR47274">
    <property type="entry name" value="BTB/POZ DOMAIN CONTAINING PROTEIN, EXPRESSED-RELATED"/>
    <property type="match status" value="1"/>
</dbReference>
<sequence>MECLSEEFHPIHNMDIFSDALENEVHFKFSIFQLINQSNCIFYPELLQPEEEPTPWQLDLNCSRPLSQTDLMRLQFNLLRTDNQMYSVQMDMDVQVFNCDQIKILEHSFKSVFTAKSKCFDYPSSLTFFMWLRSKLFIDEDLGVEIYIRIREVASNELQMPKSHRKRLSDEHCRSVLQTDFKHAFENRDFTDVELKGADGSAFAHKFVLCCRSSIFQKVLKEAEGTKVISMPKRTKNDMELFLEYLYTGSVSTTNIDTLLALYTMASDYEVLSFRNVIRDILVTQISLENARKILNLANEYKDKVLKRETMFFRIECSKLDAKIINNEG</sequence>
<dbReference type="Gene3D" id="3.30.710.10">
    <property type="entry name" value="Potassium Channel Kv1.1, Chain A"/>
    <property type="match status" value="1"/>
</dbReference>
<comment type="caution">
    <text evidence="3">The sequence shown here is derived from an EMBL/GenBank/DDBJ whole genome shotgun (WGS) entry which is preliminary data.</text>
</comment>
<accession>A0AAV2AP67</accession>
<dbReference type="Proteomes" id="UP001497382">
    <property type="component" value="Unassembled WGS sequence"/>
</dbReference>
<dbReference type="PANTHER" id="PTHR47274:SF1">
    <property type="entry name" value="BTB_POZ DOMAIN CONTAINING PROTEIN, EXPRESSED"/>
    <property type="match status" value="1"/>
</dbReference>
<dbReference type="InterPro" id="IPR000210">
    <property type="entry name" value="BTB/POZ_dom"/>
</dbReference>
<organism evidence="3 4">
    <name type="scientific">Larinioides sclopetarius</name>
    <dbReference type="NCBI Taxonomy" id="280406"/>
    <lineage>
        <taxon>Eukaryota</taxon>
        <taxon>Metazoa</taxon>
        <taxon>Ecdysozoa</taxon>
        <taxon>Arthropoda</taxon>
        <taxon>Chelicerata</taxon>
        <taxon>Arachnida</taxon>
        <taxon>Araneae</taxon>
        <taxon>Araneomorphae</taxon>
        <taxon>Entelegynae</taxon>
        <taxon>Araneoidea</taxon>
        <taxon>Araneidae</taxon>
        <taxon>Larinioides</taxon>
    </lineage>
</organism>
<keyword evidence="4" id="KW-1185">Reference proteome</keyword>
<dbReference type="CDD" id="cd18186">
    <property type="entry name" value="BTB_POZ_ZBTB_KLHL-like"/>
    <property type="match status" value="1"/>
</dbReference>
<dbReference type="SUPFAM" id="SSF54695">
    <property type="entry name" value="POZ domain"/>
    <property type="match status" value="1"/>
</dbReference>